<proteinExistence type="predicted"/>
<feature type="chain" id="PRO_5041727120" evidence="1">
    <location>
        <begin position="28"/>
        <end position="154"/>
    </location>
</feature>
<dbReference type="EMBL" id="CP128986">
    <property type="protein sequence ID" value="WOC12867.1"/>
    <property type="molecule type" value="Genomic_DNA"/>
</dbReference>
<feature type="signal peptide" evidence="1">
    <location>
        <begin position="1"/>
        <end position="27"/>
    </location>
</feature>
<keyword evidence="1" id="KW-0732">Signal</keyword>
<gene>
    <name evidence="2" type="ORF">MP11Mi_19590</name>
</gene>
<name>A0AA97GVP4_9ACTN</name>
<dbReference type="AlphaFoldDB" id="A0AA97GVP4"/>
<protein>
    <submittedName>
        <fullName evidence="2">Uncharacterized protein</fullName>
    </submittedName>
</protein>
<evidence type="ECO:0000313" key="2">
    <source>
        <dbReference type="EMBL" id="WOC12867.1"/>
    </source>
</evidence>
<dbReference type="RefSeq" id="WP_420038731.1">
    <property type="nucleotide sequence ID" value="NZ_CP128986.1"/>
</dbReference>
<accession>A0AA97GVP4</accession>
<reference evidence="2" key="1">
    <citation type="submission" date="2023-06" db="EMBL/GenBank/DDBJ databases">
        <title>Gordonia sp. nov. and Pseudochrobactrum sp. nov., two species isolated from the burying beetle Nicrophorus vespilloides.</title>
        <authorList>
            <person name="Poehlein A."/>
            <person name="Guzman J."/>
            <person name="Daniel R."/>
            <person name="Vilcinskas A."/>
        </authorList>
    </citation>
    <scope>NUCLEOTIDE SEQUENCE</scope>
    <source>
        <strain evidence="2">MP11Mi</strain>
    </source>
</reference>
<evidence type="ECO:0000256" key="1">
    <source>
        <dbReference type="SAM" id="SignalP"/>
    </source>
</evidence>
<sequence length="154" mass="16241">MRSRSAILAVTALGIGLGAAVAPIATAGEASAKPATTCEMAYLNPNVAPLPLQATTVLTGTANGDKTMTITVKTDAVSLLGYQQHVSLTWKNIDNGRHRSQSWTRRVVGPNTTVRFPRIKTGVGLVDIHASVANTNSLTGQTTRDHCDAKQKAY</sequence>
<organism evidence="2">
    <name type="scientific">Gordonia sp. MP11Mi</name>
    <dbReference type="NCBI Taxonomy" id="3022769"/>
    <lineage>
        <taxon>Bacteria</taxon>
        <taxon>Bacillati</taxon>
        <taxon>Actinomycetota</taxon>
        <taxon>Actinomycetes</taxon>
        <taxon>Mycobacteriales</taxon>
        <taxon>Gordoniaceae</taxon>
        <taxon>Gordonia</taxon>
    </lineage>
</organism>